<dbReference type="NCBIfam" id="TIGR02532">
    <property type="entry name" value="IV_pilin_GFxxxE"/>
    <property type="match status" value="1"/>
</dbReference>
<keyword evidence="1" id="KW-1133">Transmembrane helix</keyword>
<dbReference type="EMBL" id="LR593886">
    <property type="protein sequence ID" value="VTR98653.1"/>
    <property type="molecule type" value="Genomic_DNA"/>
</dbReference>
<dbReference type="Pfam" id="PF07963">
    <property type="entry name" value="N_methyl"/>
    <property type="match status" value="1"/>
</dbReference>
<dbReference type="PANTHER" id="PTHR30093:SF2">
    <property type="entry name" value="TYPE II SECRETION SYSTEM PROTEIN H"/>
    <property type="match status" value="1"/>
</dbReference>
<accession>A0A6P2DCU8</accession>
<feature type="transmembrane region" description="Helical" evidence="1">
    <location>
        <begin position="7"/>
        <end position="28"/>
    </location>
</feature>
<reference evidence="3 4" key="1">
    <citation type="submission" date="2019-05" db="EMBL/GenBank/DDBJ databases">
        <authorList>
            <consortium name="Science for Life Laboratories"/>
        </authorList>
    </citation>
    <scope>NUCLEOTIDE SEQUENCE [LARGE SCALE GENOMIC DNA]</scope>
    <source>
        <strain evidence="3">Soil9</strain>
    </source>
</reference>
<evidence type="ECO:0000313" key="3">
    <source>
        <dbReference type="EMBL" id="VTR98653.1"/>
    </source>
</evidence>
<dbReference type="RefSeq" id="WP_162671659.1">
    <property type="nucleotide sequence ID" value="NZ_LR593886.1"/>
</dbReference>
<dbReference type="InterPro" id="IPR027558">
    <property type="entry name" value="Pre_pil_HX9DG_C"/>
</dbReference>
<keyword evidence="4" id="KW-1185">Reference proteome</keyword>
<dbReference type="Gene3D" id="3.30.700.10">
    <property type="entry name" value="Glycoprotein, Type 4 Pilin"/>
    <property type="match status" value="1"/>
</dbReference>
<dbReference type="InterPro" id="IPR012902">
    <property type="entry name" value="N_methyl_site"/>
</dbReference>
<protein>
    <recommendedName>
        <fullName evidence="2">DUF1559 domain-containing protein</fullName>
    </recommendedName>
</protein>
<sequence>MRRAFTLIELLVVIAIIAILIGLLLPAVQKVREAAARMKCQNNLKQLGLAAHNYHGANEKFPPGVNQFSFASAPKFRGVTLFVYLAPYMEQDNLTKDWNLTDPLVNTTLPAPGPTAKTATLVPILLCPSDAINGPNPVDSGSNRWYALTSYAGNGGGRSYDPVAATNDGMFGVIGPGSQTAPTGQSVRIGDVMDGLSNTALFGERSHTDPNNDKAAAVVVPPSGQFVNPMGSVGWWANSGGRLAAGDVTMSAFAPLNYRVPANPPTDYASFFPLYELRVNSFGSQHTGGANFALGDGSVRFVRDSLSQPMLKLFCVRNDGQVVNLD</sequence>
<dbReference type="AlphaFoldDB" id="A0A6P2DCU8"/>
<feature type="domain" description="DUF1559" evidence="2">
    <location>
        <begin position="29"/>
        <end position="306"/>
    </location>
</feature>
<dbReference type="KEGG" id="gms:SOIL9_02030"/>
<dbReference type="SUPFAM" id="SSF54523">
    <property type="entry name" value="Pili subunits"/>
    <property type="match status" value="1"/>
</dbReference>
<dbReference type="InterPro" id="IPR011453">
    <property type="entry name" value="DUF1559"/>
</dbReference>
<keyword evidence="1" id="KW-0812">Transmembrane</keyword>
<evidence type="ECO:0000256" key="1">
    <source>
        <dbReference type="SAM" id="Phobius"/>
    </source>
</evidence>
<evidence type="ECO:0000259" key="2">
    <source>
        <dbReference type="Pfam" id="PF07596"/>
    </source>
</evidence>
<keyword evidence="1" id="KW-0472">Membrane</keyword>
<dbReference type="Proteomes" id="UP000464178">
    <property type="component" value="Chromosome"/>
</dbReference>
<dbReference type="PANTHER" id="PTHR30093">
    <property type="entry name" value="GENERAL SECRETION PATHWAY PROTEIN G"/>
    <property type="match status" value="1"/>
</dbReference>
<proteinExistence type="predicted"/>
<dbReference type="Pfam" id="PF07596">
    <property type="entry name" value="SBP_bac_10"/>
    <property type="match status" value="1"/>
</dbReference>
<dbReference type="InterPro" id="IPR045584">
    <property type="entry name" value="Pilin-like"/>
</dbReference>
<organism evidence="3 4">
    <name type="scientific">Gemmata massiliana</name>
    <dbReference type="NCBI Taxonomy" id="1210884"/>
    <lineage>
        <taxon>Bacteria</taxon>
        <taxon>Pseudomonadati</taxon>
        <taxon>Planctomycetota</taxon>
        <taxon>Planctomycetia</taxon>
        <taxon>Gemmatales</taxon>
        <taxon>Gemmataceae</taxon>
        <taxon>Gemmata</taxon>
    </lineage>
</organism>
<dbReference type="NCBIfam" id="TIGR04294">
    <property type="entry name" value="pre_pil_HX9DG"/>
    <property type="match status" value="1"/>
</dbReference>
<gene>
    <name evidence="3" type="ORF">SOIL9_02030</name>
</gene>
<evidence type="ECO:0000313" key="4">
    <source>
        <dbReference type="Proteomes" id="UP000464178"/>
    </source>
</evidence>
<name>A0A6P2DCU8_9BACT</name>